<dbReference type="InterPro" id="IPR009072">
    <property type="entry name" value="Histone-fold"/>
</dbReference>
<feature type="domain" description="Transcription factor CBF/NF-Y/archaeal histone" evidence="4">
    <location>
        <begin position="63"/>
        <end position="123"/>
    </location>
</feature>
<dbReference type="GeneID" id="19207753"/>
<dbReference type="OrthoDB" id="636685at2759"/>
<dbReference type="InterPro" id="IPR003958">
    <property type="entry name" value="CBFA_NFYB_domain"/>
</dbReference>
<keyword evidence="2" id="KW-0539">Nucleus</keyword>
<dbReference type="KEGG" id="cput:CONPUDRAFT_55834"/>
<proteinExistence type="predicted"/>
<dbReference type="GO" id="GO:0005634">
    <property type="term" value="C:nucleus"/>
    <property type="evidence" value="ECO:0007669"/>
    <property type="project" value="UniProtKB-SubCell"/>
</dbReference>
<dbReference type="CDD" id="cd23645">
    <property type="entry name" value="HFD_Dpb3-like"/>
    <property type="match status" value="1"/>
</dbReference>
<gene>
    <name evidence="5" type="ORF">CONPUDRAFT_55834</name>
</gene>
<dbReference type="Proteomes" id="UP000053558">
    <property type="component" value="Unassembled WGS sequence"/>
</dbReference>
<dbReference type="Pfam" id="PF00808">
    <property type="entry name" value="CBFD_NFYB_HMF"/>
    <property type="match status" value="1"/>
</dbReference>
<sequence length="141" mass="15555">MISEENISQANEAMETQSQPDLVGEDTQAFEDGADEAGPAQKSSSKKDKAPAQRERDPGKSLLPFSRVQKIIKADKDLPIVAKDATLLISLATEEFIKRLSGACHRLAEQERRATVQQRDVATIVRRADEFLFLDGTVLLC</sequence>
<evidence type="ECO:0000313" key="5">
    <source>
        <dbReference type="EMBL" id="EIW81286.1"/>
    </source>
</evidence>
<dbReference type="InterPro" id="IPR050568">
    <property type="entry name" value="Transcr_DNA_Rep_Reg"/>
</dbReference>
<keyword evidence="6" id="KW-1185">Reference proteome</keyword>
<feature type="compositionally biased region" description="Basic and acidic residues" evidence="3">
    <location>
        <begin position="45"/>
        <end position="59"/>
    </location>
</feature>
<dbReference type="SUPFAM" id="SSF47113">
    <property type="entry name" value="Histone-fold"/>
    <property type="match status" value="1"/>
</dbReference>
<evidence type="ECO:0000256" key="1">
    <source>
        <dbReference type="ARBA" id="ARBA00004123"/>
    </source>
</evidence>
<dbReference type="EMBL" id="JH711578">
    <property type="protein sequence ID" value="EIW81286.1"/>
    <property type="molecule type" value="Genomic_DNA"/>
</dbReference>
<reference evidence="6" key="1">
    <citation type="journal article" date="2012" name="Science">
        <title>The Paleozoic origin of enzymatic lignin decomposition reconstructed from 31 fungal genomes.</title>
        <authorList>
            <person name="Floudas D."/>
            <person name="Binder M."/>
            <person name="Riley R."/>
            <person name="Barry K."/>
            <person name="Blanchette R.A."/>
            <person name="Henrissat B."/>
            <person name="Martinez A.T."/>
            <person name="Otillar R."/>
            <person name="Spatafora J.W."/>
            <person name="Yadav J.S."/>
            <person name="Aerts A."/>
            <person name="Benoit I."/>
            <person name="Boyd A."/>
            <person name="Carlson A."/>
            <person name="Copeland A."/>
            <person name="Coutinho P.M."/>
            <person name="de Vries R.P."/>
            <person name="Ferreira P."/>
            <person name="Findley K."/>
            <person name="Foster B."/>
            <person name="Gaskell J."/>
            <person name="Glotzer D."/>
            <person name="Gorecki P."/>
            <person name="Heitman J."/>
            <person name="Hesse C."/>
            <person name="Hori C."/>
            <person name="Igarashi K."/>
            <person name="Jurgens J.A."/>
            <person name="Kallen N."/>
            <person name="Kersten P."/>
            <person name="Kohler A."/>
            <person name="Kuees U."/>
            <person name="Kumar T.K.A."/>
            <person name="Kuo A."/>
            <person name="LaButti K."/>
            <person name="Larrondo L.F."/>
            <person name="Lindquist E."/>
            <person name="Ling A."/>
            <person name="Lombard V."/>
            <person name="Lucas S."/>
            <person name="Lundell T."/>
            <person name="Martin R."/>
            <person name="McLaughlin D.J."/>
            <person name="Morgenstern I."/>
            <person name="Morin E."/>
            <person name="Murat C."/>
            <person name="Nagy L.G."/>
            <person name="Nolan M."/>
            <person name="Ohm R.A."/>
            <person name="Patyshakuliyeva A."/>
            <person name="Rokas A."/>
            <person name="Ruiz-Duenas F.J."/>
            <person name="Sabat G."/>
            <person name="Salamov A."/>
            <person name="Samejima M."/>
            <person name="Schmutz J."/>
            <person name="Slot J.C."/>
            <person name="St John F."/>
            <person name="Stenlid J."/>
            <person name="Sun H."/>
            <person name="Sun S."/>
            <person name="Syed K."/>
            <person name="Tsang A."/>
            <person name="Wiebenga A."/>
            <person name="Young D."/>
            <person name="Pisabarro A."/>
            <person name="Eastwood D.C."/>
            <person name="Martin F."/>
            <person name="Cullen D."/>
            <person name="Grigoriev I.V."/>
            <person name="Hibbett D.S."/>
        </authorList>
    </citation>
    <scope>NUCLEOTIDE SEQUENCE [LARGE SCALE GENOMIC DNA]</scope>
    <source>
        <strain evidence="6">RWD-64-598 SS2</strain>
    </source>
</reference>
<comment type="subcellular location">
    <subcellularLocation>
        <location evidence="1">Nucleus</location>
    </subcellularLocation>
</comment>
<accession>A0A5M3MQE9</accession>
<dbReference type="AlphaFoldDB" id="A0A5M3MQE9"/>
<comment type="caution">
    <text evidence="5">The sequence shown here is derived from an EMBL/GenBank/DDBJ whole genome shotgun (WGS) entry which is preliminary data.</text>
</comment>
<dbReference type="Gene3D" id="1.10.20.10">
    <property type="entry name" value="Histone, subunit A"/>
    <property type="match status" value="1"/>
</dbReference>
<dbReference type="GO" id="GO:0046982">
    <property type="term" value="F:protein heterodimerization activity"/>
    <property type="evidence" value="ECO:0007669"/>
    <property type="project" value="InterPro"/>
</dbReference>
<dbReference type="OMA" id="KTSEHEH"/>
<feature type="region of interest" description="Disordered" evidence="3">
    <location>
        <begin position="1"/>
        <end position="62"/>
    </location>
</feature>
<dbReference type="RefSeq" id="XP_007768226.1">
    <property type="nucleotide sequence ID" value="XM_007770036.1"/>
</dbReference>
<feature type="compositionally biased region" description="Polar residues" evidence="3">
    <location>
        <begin position="1"/>
        <end position="20"/>
    </location>
</feature>
<evidence type="ECO:0000256" key="3">
    <source>
        <dbReference type="SAM" id="MobiDB-lite"/>
    </source>
</evidence>
<evidence type="ECO:0000313" key="6">
    <source>
        <dbReference type="Proteomes" id="UP000053558"/>
    </source>
</evidence>
<evidence type="ECO:0000256" key="2">
    <source>
        <dbReference type="ARBA" id="ARBA00023242"/>
    </source>
</evidence>
<name>A0A5M3MQE9_CONPW</name>
<dbReference type="PANTHER" id="PTHR10252:SF54">
    <property type="entry name" value="CHROMATIN ACCESSIBILITY COMPLEX PROTEIN 1"/>
    <property type="match status" value="1"/>
</dbReference>
<protein>
    <submittedName>
        <fullName evidence="5">Histone-fold-containing protein</fullName>
    </submittedName>
</protein>
<dbReference type="PANTHER" id="PTHR10252">
    <property type="entry name" value="HISTONE-LIKE TRANSCRIPTION FACTOR CCAAT-RELATED"/>
    <property type="match status" value="1"/>
</dbReference>
<evidence type="ECO:0000259" key="4">
    <source>
        <dbReference type="Pfam" id="PF00808"/>
    </source>
</evidence>
<organism evidence="5 6">
    <name type="scientific">Coniophora puteana (strain RWD-64-598)</name>
    <name type="common">Brown rot fungus</name>
    <dbReference type="NCBI Taxonomy" id="741705"/>
    <lineage>
        <taxon>Eukaryota</taxon>
        <taxon>Fungi</taxon>
        <taxon>Dikarya</taxon>
        <taxon>Basidiomycota</taxon>
        <taxon>Agaricomycotina</taxon>
        <taxon>Agaricomycetes</taxon>
        <taxon>Agaricomycetidae</taxon>
        <taxon>Boletales</taxon>
        <taxon>Coniophorineae</taxon>
        <taxon>Coniophoraceae</taxon>
        <taxon>Coniophora</taxon>
    </lineage>
</organism>